<comment type="caution">
    <text evidence="5">The sequence shown here is derived from an EMBL/GenBank/DDBJ whole genome shotgun (WGS) entry which is preliminary data.</text>
</comment>
<dbReference type="SMART" id="SM01328">
    <property type="entry name" value="zf-3CxxC"/>
    <property type="match status" value="1"/>
</dbReference>
<keyword evidence="2" id="KW-0863">Zinc-finger</keyword>
<organism evidence="5 6">
    <name type="scientific">Apiospora rasikravindrae</name>
    <dbReference type="NCBI Taxonomy" id="990691"/>
    <lineage>
        <taxon>Eukaryota</taxon>
        <taxon>Fungi</taxon>
        <taxon>Dikarya</taxon>
        <taxon>Ascomycota</taxon>
        <taxon>Pezizomycotina</taxon>
        <taxon>Sordariomycetes</taxon>
        <taxon>Xylariomycetidae</taxon>
        <taxon>Amphisphaeriales</taxon>
        <taxon>Apiosporaceae</taxon>
        <taxon>Apiospora</taxon>
    </lineage>
</organism>
<proteinExistence type="predicted"/>
<protein>
    <recommendedName>
        <fullName evidence="4">3CxxC-type domain-containing protein</fullName>
    </recommendedName>
</protein>
<keyword evidence="1" id="KW-0479">Metal-binding</keyword>
<keyword evidence="3" id="KW-0862">Zinc</keyword>
<dbReference type="Proteomes" id="UP001444661">
    <property type="component" value="Unassembled WGS sequence"/>
</dbReference>
<name>A0ABR1SC25_9PEZI</name>
<evidence type="ECO:0000256" key="2">
    <source>
        <dbReference type="ARBA" id="ARBA00022771"/>
    </source>
</evidence>
<evidence type="ECO:0000256" key="1">
    <source>
        <dbReference type="ARBA" id="ARBA00022723"/>
    </source>
</evidence>
<evidence type="ECO:0000256" key="3">
    <source>
        <dbReference type="ARBA" id="ARBA00022833"/>
    </source>
</evidence>
<dbReference type="Pfam" id="PF13695">
    <property type="entry name" value="Zn_ribbon_3CxxC"/>
    <property type="match status" value="1"/>
</dbReference>
<dbReference type="InterPro" id="IPR027377">
    <property type="entry name" value="ZAR1/RTP1-5-like_Znf-3CxxC"/>
</dbReference>
<reference evidence="5 6" key="1">
    <citation type="submission" date="2023-01" db="EMBL/GenBank/DDBJ databases">
        <title>Analysis of 21 Apiospora genomes using comparative genomics revels a genus with tremendous synthesis potential of carbohydrate active enzymes and secondary metabolites.</title>
        <authorList>
            <person name="Sorensen T."/>
        </authorList>
    </citation>
    <scope>NUCLEOTIDE SEQUENCE [LARGE SCALE GENOMIC DNA]</scope>
    <source>
        <strain evidence="5 6">CBS 33761</strain>
    </source>
</reference>
<evidence type="ECO:0000313" key="5">
    <source>
        <dbReference type="EMBL" id="KAK8029420.1"/>
    </source>
</evidence>
<gene>
    <name evidence="5" type="ORF">PG993_010711</name>
</gene>
<accession>A0ABR1SC25</accession>
<evidence type="ECO:0000313" key="6">
    <source>
        <dbReference type="Proteomes" id="UP001444661"/>
    </source>
</evidence>
<feature type="domain" description="3CxxC-type" evidence="4">
    <location>
        <begin position="64"/>
        <end position="163"/>
    </location>
</feature>
<keyword evidence="6" id="KW-1185">Reference proteome</keyword>
<sequence>MIKKIPNLATEMRTFFMFPRLHQRVSDAVSKKIGPISLNKKAIGPILFNENGRDKDANKTYSTHVMGRFECKNESCNTKVWTSKMVAIVIRRFTEQKYNAVVFNQRCKSCNTLGTFRLDESSYIERVSYRLIKWAGLPQEQMPFEEKTGPPHERGFCEGCKNGHCQQSS</sequence>
<evidence type="ECO:0000259" key="4">
    <source>
        <dbReference type="SMART" id="SM01328"/>
    </source>
</evidence>
<dbReference type="EMBL" id="JAQQWK010000010">
    <property type="protein sequence ID" value="KAK8029420.1"/>
    <property type="molecule type" value="Genomic_DNA"/>
</dbReference>